<dbReference type="EMBL" id="JBHTLU010000043">
    <property type="protein sequence ID" value="MFD1224241.1"/>
    <property type="molecule type" value="Genomic_DNA"/>
</dbReference>
<dbReference type="PROSITE" id="PS01037">
    <property type="entry name" value="SBP_BACTERIAL_1"/>
    <property type="match status" value="1"/>
</dbReference>
<dbReference type="PANTHER" id="PTHR43649">
    <property type="entry name" value="ARABINOSE-BINDING PROTEIN-RELATED"/>
    <property type="match status" value="1"/>
</dbReference>
<reference evidence="6" key="1">
    <citation type="journal article" date="2019" name="Int. J. Syst. Evol. Microbiol.">
        <title>The Global Catalogue of Microorganisms (GCM) 10K type strain sequencing project: providing services to taxonomists for standard genome sequencing and annotation.</title>
        <authorList>
            <consortium name="The Broad Institute Genomics Platform"/>
            <consortium name="The Broad Institute Genome Sequencing Center for Infectious Disease"/>
            <person name="Wu L."/>
            <person name="Ma J."/>
        </authorList>
    </citation>
    <scope>NUCLEOTIDE SEQUENCE [LARGE SCALE GENOMIC DNA]</scope>
    <source>
        <strain evidence="6">CCUG 53270</strain>
    </source>
</reference>
<dbReference type="InterPro" id="IPR006061">
    <property type="entry name" value="SBP_1_CS"/>
</dbReference>
<feature type="signal peptide" evidence="4">
    <location>
        <begin position="1"/>
        <end position="18"/>
    </location>
</feature>
<comment type="similarity">
    <text evidence="1">Belongs to the bacterial solute-binding protein 1 family.</text>
</comment>
<feature type="chain" id="PRO_5045890196" evidence="4">
    <location>
        <begin position="19"/>
        <end position="441"/>
    </location>
</feature>
<dbReference type="Proteomes" id="UP001597180">
    <property type="component" value="Unassembled WGS sequence"/>
</dbReference>
<comment type="caution">
    <text evidence="5">The sequence shown here is derived from an EMBL/GenBank/DDBJ whole genome shotgun (WGS) entry which is preliminary data.</text>
</comment>
<dbReference type="PANTHER" id="PTHR43649:SF12">
    <property type="entry name" value="DIACETYLCHITOBIOSE BINDING PROTEIN DASA"/>
    <property type="match status" value="1"/>
</dbReference>
<dbReference type="SUPFAM" id="SSF53850">
    <property type="entry name" value="Periplasmic binding protein-like II"/>
    <property type="match status" value="1"/>
</dbReference>
<evidence type="ECO:0000256" key="2">
    <source>
        <dbReference type="ARBA" id="ARBA00022448"/>
    </source>
</evidence>
<dbReference type="InterPro" id="IPR006059">
    <property type="entry name" value="SBP"/>
</dbReference>
<keyword evidence="2" id="KW-0813">Transport</keyword>
<dbReference type="Pfam" id="PF13416">
    <property type="entry name" value="SBP_bac_8"/>
    <property type="match status" value="1"/>
</dbReference>
<sequence>MVFWKKCAILLSAVSVLAATSACSEDNRAAEEPKDSGNELRKKLEEPTELTVFSLESPDGWNQKYGEYLKRKLPQYKITHISQTESSRLEHLLSSGTHIDLYIANARSVKQQYISSNVALDMSNLVKSHQIDLSGFEPEGINQMTSPEGAGGLYGLPISNYTMVMYYNKDIFDKLGVPYPVDGMTWEETYELAKKLTANSGEKQYLGFWISPKHYLRTNQLSLALVDPKTEKASVTSEEWYRLFDTIFKKFSDITAFRERAIKAWPSHDAFNVTQELAMYVMQSSWLMAAQESLGKMNFDMVSMPTFKDKPKVGVQAAYTYMGITSMSQKKDQAMEVIRQLTSEDYQMEMSRLGVMTSLKSPAVQQAYATNTPFKDKKLNMQAVFYNKFAPTAPITAYDEFVVEDGLEKTQLRDMVKGLTDLNSGLRKAEEIANQKISVSK</sequence>
<evidence type="ECO:0000313" key="6">
    <source>
        <dbReference type="Proteomes" id="UP001597180"/>
    </source>
</evidence>
<organism evidence="5 6">
    <name type="scientific">Paenibacillus vulneris</name>
    <dbReference type="NCBI Taxonomy" id="1133364"/>
    <lineage>
        <taxon>Bacteria</taxon>
        <taxon>Bacillati</taxon>
        <taxon>Bacillota</taxon>
        <taxon>Bacilli</taxon>
        <taxon>Bacillales</taxon>
        <taxon>Paenibacillaceae</taxon>
        <taxon>Paenibacillus</taxon>
    </lineage>
</organism>
<gene>
    <name evidence="5" type="ORF">ACFQ4B_29465</name>
</gene>
<dbReference type="RefSeq" id="WP_345590639.1">
    <property type="nucleotide sequence ID" value="NZ_BAABJG010000023.1"/>
</dbReference>
<accession>A0ABW3UV44</accession>
<dbReference type="Gene3D" id="3.40.190.10">
    <property type="entry name" value="Periplasmic binding protein-like II"/>
    <property type="match status" value="1"/>
</dbReference>
<name>A0ABW3UV44_9BACL</name>
<evidence type="ECO:0000256" key="3">
    <source>
        <dbReference type="ARBA" id="ARBA00022729"/>
    </source>
</evidence>
<protein>
    <submittedName>
        <fullName evidence="5">ABC transporter substrate-binding protein</fullName>
    </submittedName>
</protein>
<keyword evidence="3 4" id="KW-0732">Signal</keyword>
<dbReference type="PROSITE" id="PS51257">
    <property type="entry name" value="PROKAR_LIPOPROTEIN"/>
    <property type="match status" value="1"/>
</dbReference>
<evidence type="ECO:0000313" key="5">
    <source>
        <dbReference type="EMBL" id="MFD1224241.1"/>
    </source>
</evidence>
<evidence type="ECO:0000256" key="4">
    <source>
        <dbReference type="SAM" id="SignalP"/>
    </source>
</evidence>
<evidence type="ECO:0000256" key="1">
    <source>
        <dbReference type="ARBA" id="ARBA00008520"/>
    </source>
</evidence>
<keyword evidence="6" id="KW-1185">Reference proteome</keyword>
<proteinExistence type="inferred from homology"/>
<dbReference type="InterPro" id="IPR050490">
    <property type="entry name" value="Bact_solute-bd_prot1"/>
</dbReference>